<accession>A0A1H9TC42</accession>
<dbReference type="RefSeq" id="WP_089921737.1">
    <property type="nucleotide sequence ID" value="NZ_FOFV01000013.1"/>
</dbReference>
<evidence type="ECO:0000256" key="1">
    <source>
        <dbReference type="SAM" id="Phobius"/>
    </source>
</evidence>
<evidence type="ECO:0000313" key="2">
    <source>
        <dbReference type="EMBL" id="SER94183.1"/>
    </source>
</evidence>
<keyword evidence="3" id="KW-1185">Reference proteome</keyword>
<keyword evidence="1" id="KW-0812">Transmembrane</keyword>
<reference evidence="3" key="1">
    <citation type="submission" date="2016-10" db="EMBL/GenBank/DDBJ databases">
        <authorList>
            <person name="Varghese N."/>
            <person name="Submissions S."/>
        </authorList>
    </citation>
    <scope>NUCLEOTIDE SEQUENCE [LARGE SCALE GENOMIC DNA]</scope>
    <source>
        <strain evidence="3">DSM 44437</strain>
    </source>
</reference>
<proteinExistence type="predicted"/>
<gene>
    <name evidence="2" type="ORF">SAMN04488000_113221</name>
</gene>
<protein>
    <recommendedName>
        <fullName evidence="4">PH domain-containing protein</fullName>
    </recommendedName>
</protein>
<evidence type="ECO:0008006" key="4">
    <source>
        <dbReference type="Google" id="ProtNLM"/>
    </source>
</evidence>
<dbReference type="STRING" id="65499.SAMN04488000_113221"/>
<name>A0A1H9TC42_9PSEU</name>
<sequence>MHTRWRWVLFGLGIAVAAIGPLAAKDGPWYAYLFGGLWFLMGATVAWRTFNLGTKLTAEGLTSHGLDHQTTVEWCDVQGFEPKRSRNLVLFHTITPAAQLRRGTHVLTELSLLSIKKDFVPRRTAQQVTELEQALAKHRKTCSVCGTQPKALAPPQGIVGRLRARLRELMGGNGDRSIAR</sequence>
<keyword evidence="1" id="KW-0472">Membrane</keyword>
<feature type="transmembrane region" description="Helical" evidence="1">
    <location>
        <begin position="7"/>
        <end position="23"/>
    </location>
</feature>
<organism evidence="2 3">
    <name type="scientific">Lentzea albida</name>
    <dbReference type="NCBI Taxonomy" id="65499"/>
    <lineage>
        <taxon>Bacteria</taxon>
        <taxon>Bacillati</taxon>
        <taxon>Actinomycetota</taxon>
        <taxon>Actinomycetes</taxon>
        <taxon>Pseudonocardiales</taxon>
        <taxon>Pseudonocardiaceae</taxon>
        <taxon>Lentzea</taxon>
    </lineage>
</organism>
<dbReference type="Proteomes" id="UP000199503">
    <property type="component" value="Unassembled WGS sequence"/>
</dbReference>
<evidence type="ECO:0000313" key="3">
    <source>
        <dbReference type="Proteomes" id="UP000199503"/>
    </source>
</evidence>
<dbReference type="OrthoDB" id="3689032at2"/>
<feature type="transmembrane region" description="Helical" evidence="1">
    <location>
        <begin position="29"/>
        <end position="47"/>
    </location>
</feature>
<dbReference type="AlphaFoldDB" id="A0A1H9TC42"/>
<dbReference type="EMBL" id="FOFV01000013">
    <property type="protein sequence ID" value="SER94183.1"/>
    <property type="molecule type" value="Genomic_DNA"/>
</dbReference>
<keyword evidence="1" id="KW-1133">Transmembrane helix</keyword>